<protein>
    <submittedName>
        <fullName evidence="1">Uncharacterized protein</fullName>
    </submittedName>
</protein>
<name>A0A0H2VG83_ECOL6</name>
<proteinExistence type="predicted"/>
<reference evidence="1 2" key="1">
    <citation type="journal article" date="2002" name="Proc. Natl. Acad. Sci. U.S.A.">
        <title>Extensive mosaic structure revealed by the complete genome sequence of uropathogenic Escherichia coli.</title>
        <authorList>
            <person name="Welch R.A."/>
            <person name="Burland V."/>
            <person name="Plunkett G.III."/>
            <person name="Redford P."/>
            <person name="Roesch P."/>
            <person name="Rasko D."/>
            <person name="Buckles E.L."/>
            <person name="Liou S.R."/>
            <person name="Boutin A."/>
            <person name="Hackett J."/>
            <person name="Stroud D."/>
            <person name="Mayhew G.F."/>
            <person name="Rose D.J."/>
            <person name="Zhou S."/>
            <person name="Schwartz D.C."/>
            <person name="Perna N.T."/>
            <person name="Mobley H.L."/>
            <person name="Donnenberg M.S."/>
            <person name="Blattner F.R."/>
        </authorList>
    </citation>
    <scope>NUCLEOTIDE SEQUENCE [LARGE SCALE GENOMIC DNA]</scope>
    <source>
        <strain evidence="2">CFT073 / ATCC 700928 / UPEC</strain>
    </source>
</reference>
<sequence length="162" mass="18760">MNNELFSYYVYDHFREYFAVNLEAHFVFASGTQNAVRQTNFALSHFNASCSYSVSDVASTDGTEQFTFVASFRRDGNSFQCIDFLSASISCCQNFSQFSFQFSATCFEEFNVFLGSWNSFTLRYQEVTSIARFNVYLITQATQVCYFIKQNNLHYLILSKSY</sequence>
<keyword evidence="2" id="KW-1185">Reference proteome</keyword>
<evidence type="ECO:0000313" key="1">
    <source>
        <dbReference type="EMBL" id="AAN83714.1"/>
    </source>
</evidence>
<evidence type="ECO:0000313" key="2">
    <source>
        <dbReference type="Proteomes" id="UP000001410"/>
    </source>
</evidence>
<dbReference type="HOGENOM" id="CLU_1632624_0_0_6"/>
<dbReference type="Proteomes" id="UP000001410">
    <property type="component" value="Chromosome"/>
</dbReference>
<dbReference type="AlphaFoldDB" id="A0A0H2VG83"/>
<gene>
    <name evidence="1" type="ordered locus">c5293</name>
</gene>
<accession>A0A0H2VG83</accession>
<dbReference type="EMBL" id="AE014075">
    <property type="protein sequence ID" value="AAN83714.1"/>
    <property type="molecule type" value="Genomic_DNA"/>
</dbReference>
<organism evidence="1 2">
    <name type="scientific">Escherichia coli O6:H1 (strain CFT073 / ATCC 700928 / UPEC)</name>
    <dbReference type="NCBI Taxonomy" id="199310"/>
    <lineage>
        <taxon>Bacteria</taxon>
        <taxon>Pseudomonadati</taxon>
        <taxon>Pseudomonadota</taxon>
        <taxon>Gammaproteobacteria</taxon>
        <taxon>Enterobacterales</taxon>
        <taxon>Enterobacteriaceae</taxon>
        <taxon>Escherichia</taxon>
    </lineage>
</organism>
<dbReference type="KEGG" id="ecc:c5293"/>